<feature type="region of interest" description="Disordered" evidence="2">
    <location>
        <begin position="287"/>
        <end position="308"/>
    </location>
</feature>
<feature type="coiled-coil region" evidence="1">
    <location>
        <begin position="50"/>
        <end position="112"/>
    </location>
</feature>
<sequence length="1251" mass="137680">MSSNAHPHGRGNGHVPLAAQPFSEDNVREAHKNMMATLDRVRQTDMRKVRDDHAAEKAALEQDVMECTQQFFQLQQELAVLTQEDRSVDVNILDLEELLKRARQKKQDVLDRIARHHHRCAEVQTFQRSKHAELQALTKEHNKALLEKEKTWEQLYQQRLNLRQSRIPASIQQVPDHNAIVPDQAKAEAAASASLPMHSLKAPQLTPGLGPQSAGQGDMFVGGPVQSPVLKAPTDNGPRDPTSLPASKRLGAPVLEAPTLASSNGIESQRVEGAFRPSSVQRTPILQAPLGYQPPPPPQQRPKEKSSVDTLVFAPPTVVPSVERPDEQTATPMLETQDAAIQPVNHHAPEQAATSMITSAANGAPNNPPHLQSSEETVEINVSDPKAMGAQETTPGAFSAVDSASEKKGSEDVEMNDAALPQATAETHDVLAANDAGVSISESPVRSEIRGSKVQPADVEMADSPIVEGQSEMSPTTPVVGATTTDTGPYSAQADAGPLAQADTADSPLSDLSSISSPPSDTFIRAESPDGQLPTLVDGKLCVYNEQGTLVGVVPPLTHTTSPNIEKIAAIPLKRPVQIRSGRKFSSEDLKKVYHNSDAKGTKWTSLYIQATGEVQTQPCNTCAKHNGPYEECIILDADDSFPKCGNCEWNRHACLGASLRPETASGPAPEPTPTLALAEDLALAPTSASAPTAIGKPPFGSGFTAVNSPSVEQQDNDASPKDVPDPARSKDVATIKKPSRKSLPTSRVQLPSQPGTPRPGSPETAPDDAPLPEITKENLCLRDDGTVYTDPPFMAGVPLVKISPDHPYWEHDWDPDIASHIRKDLEKWTARFQEMDSQGVKDHRKYEAQRQINRGQLTLRFLEEGELHPYQLVGKAWMEPKKIIKYNTLYRLASTLMEDLPKFDLGMAPAEWMRHRLYEIYQEEGATFNLASTVASFYHDPKHAQVRTKSGYVSVGRPHKSASRPKVQASGQEDGTPKQAPRVLKRKEPHSTPKTTAGLSKQEEANPGSQLLQQQQESELRPRSSPRKPTGGDHKARPRSRSGNPPPAPVVDLDDEERPIRTAVSTPPAPAAPPKKKIRVTSTVDPSMTPDLQYQGFTDVDSCSDDRLERIDWRVNQIKTSEVSTNPNVTQYWHWVDDTEPGFCEHQVLKQLRPPKWAVFKEPYNFHIIISECEEIVYGPGSLRVIIRRNKKVDMLAEFKRERTKKRFLEFMHQRGLRIVRSNKEYVDSEWVNLEPAFNMPGQEEDRDSD</sequence>
<feature type="region of interest" description="Disordered" evidence="2">
    <location>
        <begin position="689"/>
        <end position="773"/>
    </location>
</feature>
<organism evidence="3 4">
    <name type="scientific">Triangularia verruculosa</name>
    <dbReference type="NCBI Taxonomy" id="2587418"/>
    <lineage>
        <taxon>Eukaryota</taxon>
        <taxon>Fungi</taxon>
        <taxon>Dikarya</taxon>
        <taxon>Ascomycota</taxon>
        <taxon>Pezizomycotina</taxon>
        <taxon>Sordariomycetes</taxon>
        <taxon>Sordariomycetidae</taxon>
        <taxon>Sordariales</taxon>
        <taxon>Podosporaceae</taxon>
        <taxon>Triangularia</taxon>
    </lineage>
</organism>
<proteinExistence type="predicted"/>
<evidence type="ECO:0000313" key="4">
    <source>
        <dbReference type="Proteomes" id="UP001303160"/>
    </source>
</evidence>
<comment type="caution">
    <text evidence="3">The sequence shown here is derived from an EMBL/GenBank/DDBJ whole genome shotgun (WGS) entry which is preliminary data.</text>
</comment>
<evidence type="ECO:0000256" key="1">
    <source>
        <dbReference type="SAM" id="Coils"/>
    </source>
</evidence>
<feature type="compositionally biased region" description="Basic and acidic residues" evidence="2">
    <location>
        <begin position="719"/>
        <end position="735"/>
    </location>
</feature>
<feature type="region of interest" description="Disordered" evidence="2">
    <location>
        <begin position="949"/>
        <end position="1058"/>
    </location>
</feature>
<evidence type="ECO:0000313" key="3">
    <source>
        <dbReference type="EMBL" id="KAK4196435.1"/>
    </source>
</evidence>
<feature type="compositionally biased region" description="Polar residues" evidence="2">
    <location>
        <begin position="359"/>
        <end position="375"/>
    </location>
</feature>
<dbReference type="Pfam" id="PF12511">
    <property type="entry name" value="DUF3716"/>
    <property type="match status" value="1"/>
</dbReference>
<keyword evidence="4" id="KW-1185">Reference proteome</keyword>
<dbReference type="Proteomes" id="UP001303160">
    <property type="component" value="Unassembled WGS sequence"/>
</dbReference>
<feature type="compositionally biased region" description="Polar residues" evidence="2">
    <location>
        <begin position="705"/>
        <end position="718"/>
    </location>
</feature>
<dbReference type="AlphaFoldDB" id="A0AAN7ASY3"/>
<feature type="region of interest" description="Disordered" evidence="2">
    <location>
        <begin position="359"/>
        <end position="378"/>
    </location>
</feature>
<feature type="region of interest" description="Disordered" evidence="2">
    <location>
        <begin position="482"/>
        <end position="517"/>
    </location>
</feature>
<reference evidence="3" key="1">
    <citation type="journal article" date="2023" name="Mol. Phylogenet. Evol.">
        <title>Genome-scale phylogeny and comparative genomics of the fungal order Sordariales.</title>
        <authorList>
            <person name="Hensen N."/>
            <person name="Bonometti L."/>
            <person name="Westerberg I."/>
            <person name="Brannstrom I.O."/>
            <person name="Guillou S."/>
            <person name="Cros-Aarteil S."/>
            <person name="Calhoun S."/>
            <person name="Haridas S."/>
            <person name="Kuo A."/>
            <person name="Mondo S."/>
            <person name="Pangilinan J."/>
            <person name="Riley R."/>
            <person name="LaButti K."/>
            <person name="Andreopoulos B."/>
            <person name="Lipzen A."/>
            <person name="Chen C."/>
            <person name="Yan M."/>
            <person name="Daum C."/>
            <person name="Ng V."/>
            <person name="Clum A."/>
            <person name="Steindorff A."/>
            <person name="Ohm R.A."/>
            <person name="Martin F."/>
            <person name="Silar P."/>
            <person name="Natvig D.O."/>
            <person name="Lalanne C."/>
            <person name="Gautier V."/>
            <person name="Ament-Velasquez S.L."/>
            <person name="Kruys A."/>
            <person name="Hutchinson M.I."/>
            <person name="Powell A.J."/>
            <person name="Barry K."/>
            <person name="Miller A.N."/>
            <person name="Grigoriev I.V."/>
            <person name="Debuchy R."/>
            <person name="Gladieux P."/>
            <person name="Hiltunen Thoren M."/>
            <person name="Johannesson H."/>
        </authorList>
    </citation>
    <scope>NUCLEOTIDE SEQUENCE</scope>
    <source>
        <strain evidence="3">CBS 315.58</strain>
    </source>
</reference>
<keyword evidence="1" id="KW-0175">Coiled coil</keyword>
<dbReference type="InterPro" id="IPR022190">
    <property type="entry name" value="DUF3716"/>
</dbReference>
<evidence type="ECO:0000256" key="2">
    <source>
        <dbReference type="SAM" id="MobiDB-lite"/>
    </source>
</evidence>
<reference evidence="3" key="2">
    <citation type="submission" date="2023-05" db="EMBL/GenBank/DDBJ databases">
        <authorList>
            <consortium name="Lawrence Berkeley National Laboratory"/>
            <person name="Steindorff A."/>
            <person name="Hensen N."/>
            <person name="Bonometti L."/>
            <person name="Westerberg I."/>
            <person name="Brannstrom I.O."/>
            <person name="Guillou S."/>
            <person name="Cros-Aarteil S."/>
            <person name="Calhoun S."/>
            <person name="Haridas S."/>
            <person name="Kuo A."/>
            <person name="Mondo S."/>
            <person name="Pangilinan J."/>
            <person name="Riley R."/>
            <person name="Labutti K."/>
            <person name="Andreopoulos B."/>
            <person name="Lipzen A."/>
            <person name="Chen C."/>
            <person name="Yanf M."/>
            <person name="Daum C."/>
            <person name="Ng V."/>
            <person name="Clum A."/>
            <person name="Ohm R."/>
            <person name="Martin F."/>
            <person name="Silar P."/>
            <person name="Natvig D."/>
            <person name="Lalanne C."/>
            <person name="Gautier V."/>
            <person name="Ament-Velasquez S.L."/>
            <person name="Kruys A."/>
            <person name="Hutchinson M.I."/>
            <person name="Powell A.J."/>
            <person name="Barry K."/>
            <person name="Miller A.N."/>
            <person name="Grigoriev I.V."/>
            <person name="Debuchy R."/>
            <person name="Gladieux P."/>
            <person name="Thoren M.H."/>
            <person name="Johannesson H."/>
        </authorList>
    </citation>
    <scope>NUCLEOTIDE SEQUENCE</scope>
    <source>
        <strain evidence="3">CBS 315.58</strain>
    </source>
</reference>
<feature type="compositionally biased region" description="Polar residues" evidence="2">
    <location>
        <begin position="743"/>
        <end position="754"/>
    </location>
</feature>
<protein>
    <submittedName>
        <fullName evidence="3">Uncharacterized protein</fullName>
    </submittedName>
</protein>
<feature type="region of interest" description="Disordered" evidence="2">
    <location>
        <begin position="201"/>
        <end position="252"/>
    </location>
</feature>
<feature type="region of interest" description="Disordered" evidence="2">
    <location>
        <begin position="259"/>
        <end position="278"/>
    </location>
</feature>
<feature type="region of interest" description="Disordered" evidence="2">
    <location>
        <begin position="437"/>
        <end position="458"/>
    </location>
</feature>
<dbReference type="EMBL" id="MU863985">
    <property type="protein sequence ID" value="KAK4196435.1"/>
    <property type="molecule type" value="Genomic_DNA"/>
</dbReference>
<name>A0AAN7ASY3_9PEZI</name>
<feature type="compositionally biased region" description="Low complexity" evidence="2">
    <location>
        <begin position="506"/>
        <end position="517"/>
    </location>
</feature>
<feature type="region of interest" description="Disordered" evidence="2">
    <location>
        <begin position="388"/>
        <end position="414"/>
    </location>
</feature>
<gene>
    <name evidence="3" type="ORF">QBC40DRAFT_9479</name>
</gene>
<accession>A0AAN7ASY3</accession>